<proteinExistence type="predicted"/>
<reference evidence="1" key="1">
    <citation type="submission" date="2021-01" db="EMBL/GenBank/DDBJ databases">
        <title>Whole genome shotgun sequence of Catellatospora methionotrophica NBRC 14553.</title>
        <authorList>
            <person name="Komaki H."/>
            <person name="Tamura T."/>
        </authorList>
    </citation>
    <scope>NUCLEOTIDE SEQUENCE</scope>
    <source>
        <strain evidence="1">NBRC 14553</strain>
    </source>
</reference>
<name>A0A8J3PIA5_9ACTN</name>
<gene>
    <name evidence="1" type="ORF">Cme02nite_55550</name>
</gene>
<sequence length="55" mass="6205">MLSVRVMLDTNLRSYLGDAGMVRTFDAEVTRRSIRVMMAPSTLVEVLGHPKLDVR</sequence>
<protein>
    <submittedName>
        <fullName evidence="1">Uncharacterized protein</fullName>
    </submittedName>
</protein>
<evidence type="ECO:0000313" key="2">
    <source>
        <dbReference type="Proteomes" id="UP000660339"/>
    </source>
</evidence>
<comment type="caution">
    <text evidence="1">The sequence shown here is derived from an EMBL/GenBank/DDBJ whole genome shotgun (WGS) entry which is preliminary data.</text>
</comment>
<keyword evidence="2" id="KW-1185">Reference proteome</keyword>
<dbReference type="EMBL" id="BONJ01000030">
    <property type="protein sequence ID" value="GIG17223.1"/>
    <property type="molecule type" value="Genomic_DNA"/>
</dbReference>
<evidence type="ECO:0000313" key="1">
    <source>
        <dbReference type="EMBL" id="GIG17223.1"/>
    </source>
</evidence>
<dbReference type="AlphaFoldDB" id="A0A8J3PIA5"/>
<accession>A0A8J3PIA5</accession>
<dbReference type="Proteomes" id="UP000660339">
    <property type="component" value="Unassembled WGS sequence"/>
</dbReference>
<organism evidence="1 2">
    <name type="scientific">Catellatospora methionotrophica</name>
    <dbReference type="NCBI Taxonomy" id="121620"/>
    <lineage>
        <taxon>Bacteria</taxon>
        <taxon>Bacillati</taxon>
        <taxon>Actinomycetota</taxon>
        <taxon>Actinomycetes</taxon>
        <taxon>Micromonosporales</taxon>
        <taxon>Micromonosporaceae</taxon>
        <taxon>Catellatospora</taxon>
    </lineage>
</organism>